<protein>
    <recommendedName>
        <fullName evidence="8">DUF1704 domain-containing protein</fullName>
    </recommendedName>
</protein>
<accession>A0A0K1EDI5</accession>
<feature type="compositionally biased region" description="Low complexity" evidence="5">
    <location>
        <begin position="441"/>
        <end position="451"/>
    </location>
</feature>
<evidence type="ECO:0000313" key="6">
    <source>
        <dbReference type="EMBL" id="AKT38914.1"/>
    </source>
</evidence>
<keyword evidence="2" id="KW-0645">Protease</keyword>
<dbReference type="GO" id="GO:0008237">
    <property type="term" value="F:metallopeptidase activity"/>
    <property type="evidence" value="ECO:0007669"/>
    <property type="project" value="UniProtKB-KW"/>
</dbReference>
<sequence>MQIDRATLERIQELAPRLAARAGTRVLEGIAWPREVEERFFASGESSLPEVSYAPDRDALRKRIAELEELLRGIDGDSPALEWLRDCVRGQIEGAALLEAAGTRAFYERSCALYGSARTSFFGGAMRNVDLAQHLSARLSIHGWDEASDPPVEPLDANALRELLTARIEARSPRMDVQVTLDARITAKVVAGMTRVRIRPDAVFARWEAEGLWYHEVETHALTAHNGAAQPLLTFLRSGGPRSTRTQEGLALFAELYHRKLSIARLTRLATRVRLVDMAEQGASFLDLYRYLREQGAERRDAYFDAQRICRGGLVEGGAPFTKDACYLAGLLEVYAFFAAVLRGGLRDEVEMIACGRISLGDIAVLSALRAAGVLARPRYLPEWLCAWETLLPYFAFTSFMDGIDLGPVEQHFRTLLDVADVAGPHAAQKNEERPARKVSSPRQSGGSRRS</sequence>
<dbReference type="Proteomes" id="UP000067626">
    <property type="component" value="Chromosome"/>
</dbReference>
<dbReference type="AlphaFoldDB" id="A0A0K1EDI5"/>
<keyword evidence="3" id="KW-0378">Hydrolase</keyword>
<evidence type="ECO:0000256" key="2">
    <source>
        <dbReference type="ARBA" id="ARBA00022670"/>
    </source>
</evidence>
<keyword evidence="7" id="KW-1185">Reference proteome</keyword>
<dbReference type="GO" id="GO:0006508">
    <property type="term" value="P:proteolysis"/>
    <property type="evidence" value="ECO:0007669"/>
    <property type="project" value="UniProtKB-KW"/>
</dbReference>
<dbReference type="SMART" id="SM01154">
    <property type="entry name" value="DUF1704"/>
    <property type="match status" value="1"/>
</dbReference>
<evidence type="ECO:0000256" key="4">
    <source>
        <dbReference type="ARBA" id="ARBA00023049"/>
    </source>
</evidence>
<evidence type="ECO:0000313" key="7">
    <source>
        <dbReference type="Proteomes" id="UP000067626"/>
    </source>
</evidence>
<evidence type="ECO:0000256" key="1">
    <source>
        <dbReference type="ARBA" id="ARBA00001947"/>
    </source>
</evidence>
<dbReference type="PANTHER" id="PTHR31817:SF0">
    <property type="entry name" value="CHROMOSOME UNDETERMINED SCAFFOLD_67, WHOLE GENOME SHOTGUN SEQUENCE"/>
    <property type="match status" value="1"/>
</dbReference>
<evidence type="ECO:0000256" key="5">
    <source>
        <dbReference type="SAM" id="MobiDB-lite"/>
    </source>
</evidence>
<dbReference type="PANTHER" id="PTHR31817">
    <property type="match status" value="1"/>
</dbReference>
<proteinExistence type="predicted"/>
<dbReference type="Pfam" id="PF08014">
    <property type="entry name" value="MATCAP"/>
    <property type="match status" value="1"/>
</dbReference>
<dbReference type="KEGG" id="ccro:CMC5_030610"/>
<feature type="region of interest" description="Disordered" evidence="5">
    <location>
        <begin position="426"/>
        <end position="451"/>
    </location>
</feature>
<organism evidence="6 7">
    <name type="scientific">Chondromyces crocatus</name>
    <dbReference type="NCBI Taxonomy" id="52"/>
    <lineage>
        <taxon>Bacteria</taxon>
        <taxon>Pseudomonadati</taxon>
        <taxon>Myxococcota</taxon>
        <taxon>Polyangia</taxon>
        <taxon>Polyangiales</taxon>
        <taxon>Polyangiaceae</taxon>
        <taxon>Chondromyces</taxon>
    </lineage>
</organism>
<evidence type="ECO:0008006" key="8">
    <source>
        <dbReference type="Google" id="ProtNLM"/>
    </source>
</evidence>
<gene>
    <name evidence="6" type="ORF">CMC5_030610</name>
</gene>
<dbReference type="InterPro" id="IPR012548">
    <property type="entry name" value="MATCAP"/>
</dbReference>
<dbReference type="OrthoDB" id="9785840at2"/>
<dbReference type="GO" id="GO:0080164">
    <property type="term" value="P:regulation of nitric oxide metabolic process"/>
    <property type="evidence" value="ECO:0007669"/>
    <property type="project" value="TreeGrafter"/>
</dbReference>
<dbReference type="PATRIC" id="fig|52.7.peg.3364"/>
<reference evidence="6 7" key="1">
    <citation type="submission" date="2015-07" db="EMBL/GenBank/DDBJ databases">
        <title>Genome analysis of myxobacterium Chondromyces crocatus Cm c5 reveals a high potential for natural compound synthesis and the genetic basis for the loss of fruiting body formation.</title>
        <authorList>
            <person name="Zaburannyi N."/>
            <person name="Bunk B."/>
            <person name="Maier J."/>
            <person name="Overmann J."/>
            <person name="Mueller R."/>
        </authorList>
    </citation>
    <scope>NUCLEOTIDE SEQUENCE [LARGE SCALE GENOMIC DNA]</scope>
    <source>
        <strain evidence="6 7">Cm c5</strain>
    </source>
</reference>
<name>A0A0K1EDI5_CHOCO</name>
<evidence type="ECO:0000256" key="3">
    <source>
        <dbReference type="ARBA" id="ARBA00022801"/>
    </source>
</evidence>
<keyword evidence="4" id="KW-0482">Metalloprotease</keyword>
<dbReference type="RefSeq" id="WP_082362505.1">
    <property type="nucleotide sequence ID" value="NZ_CP012159.1"/>
</dbReference>
<dbReference type="EMBL" id="CP012159">
    <property type="protein sequence ID" value="AKT38914.1"/>
    <property type="molecule type" value="Genomic_DNA"/>
</dbReference>
<dbReference type="STRING" id="52.CMC5_030610"/>
<comment type="cofactor">
    <cofactor evidence="1">
        <name>Zn(2+)</name>
        <dbReference type="ChEBI" id="CHEBI:29105"/>
    </cofactor>
</comment>